<dbReference type="Pfam" id="PF12697">
    <property type="entry name" value="Abhydrolase_6"/>
    <property type="match status" value="1"/>
</dbReference>
<proteinExistence type="predicted"/>
<evidence type="ECO:0000313" key="3">
    <source>
        <dbReference type="Proteomes" id="UP000278962"/>
    </source>
</evidence>
<dbReference type="GO" id="GO:0003824">
    <property type="term" value="F:catalytic activity"/>
    <property type="evidence" value="ECO:0007669"/>
    <property type="project" value="UniProtKB-ARBA"/>
</dbReference>
<dbReference type="InterPro" id="IPR029058">
    <property type="entry name" value="AB_hydrolase_fold"/>
</dbReference>
<feature type="domain" description="AB hydrolase-1" evidence="1">
    <location>
        <begin position="2"/>
        <end position="224"/>
    </location>
</feature>
<dbReference type="SUPFAM" id="SSF53474">
    <property type="entry name" value="alpha/beta-Hydrolases"/>
    <property type="match status" value="1"/>
</dbReference>
<dbReference type="Proteomes" id="UP000278962">
    <property type="component" value="Unassembled WGS sequence"/>
</dbReference>
<dbReference type="InterPro" id="IPR000073">
    <property type="entry name" value="AB_hydrolase_1"/>
</dbReference>
<dbReference type="Gene3D" id="3.40.50.1820">
    <property type="entry name" value="alpha/beta hydrolase"/>
    <property type="match status" value="1"/>
</dbReference>
<dbReference type="PANTHER" id="PTHR46438">
    <property type="entry name" value="ALPHA/BETA-HYDROLASES SUPERFAMILY PROTEIN"/>
    <property type="match status" value="1"/>
</dbReference>
<dbReference type="EMBL" id="RBIL01000001">
    <property type="protein sequence ID" value="RKQ90968.1"/>
    <property type="molecule type" value="Genomic_DNA"/>
</dbReference>
<comment type="caution">
    <text evidence="2">The sequence shown here is derived from an EMBL/GenBank/DDBJ whole genome shotgun (WGS) entry which is preliminary data.</text>
</comment>
<organism evidence="2 3">
    <name type="scientific">Solirubrobacter pauli</name>
    <dbReference type="NCBI Taxonomy" id="166793"/>
    <lineage>
        <taxon>Bacteria</taxon>
        <taxon>Bacillati</taxon>
        <taxon>Actinomycetota</taxon>
        <taxon>Thermoleophilia</taxon>
        <taxon>Solirubrobacterales</taxon>
        <taxon>Solirubrobacteraceae</taxon>
        <taxon>Solirubrobacter</taxon>
    </lineage>
</organism>
<evidence type="ECO:0000313" key="2">
    <source>
        <dbReference type="EMBL" id="RKQ90968.1"/>
    </source>
</evidence>
<sequence length="232" mass="24944">MWELVRPRLERHHELLLPALPGHLGGPPLPTEITDTTMVEAVERALDEAGHETAHVVGNSLGGYVALQLAARGRARTVTAFDPAGGWDEADGRRATLALNAESHALTRGAERNAAFVAATADGRRRALALLAERTDHVPADFVVDVIRASALCTEAPRMVAFAAQSGWPLDAPRCPTRIVWGTADKLLPWPSAAARYRALLPHADWVELDDVGHCPQVDVPLEAAELILGHT</sequence>
<gene>
    <name evidence="2" type="ORF">C8N24_0784</name>
</gene>
<dbReference type="AlphaFoldDB" id="A0A660L7D7"/>
<evidence type="ECO:0000259" key="1">
    <source>
        <dbReference type="Pfam" id="PF12697"/>
    </source>
</evidence>
<protein>
    <submittedName>
        <fullName evidence="2">Pimeloyl-ACP methyl ester carboxylesterase</fullName>
    </submittedName>
</protein>
<keyword evidence="3" id="KW-1185">Reference proteome</keyword>
<name>A0A660L7D7_9ACTN</name>
<accession>A0A660L7D7</accession>
<reference evidence="2 3" key="1">
    <citation type="submission" date="2018-10" db="EMBL/GenBank/DDBJ databases">
        <title>Genomic Encyclopedia of Archaeal and Bacterial Type Strains, Phase II (KMG-II): from individual species to whole genera.</title>
        <authorList>
            <person name="Goeker M."/>
        </authorList>
    </citation>
    <scope>NUCLEOTIDE SEQUENCE [LARGE SCALE GENOMIC DNA]</scope>
    <source>
        <strain evidence="2 3">DSM 14954</strain>
    </source>
</reference>
<dbReference type="PRINTS" id="PR00111">
    <property type="entry name" value="ABHYDROLASE"/>
</dbReference>